<keyword evidence="5" id="KW-0804">Transcription</keyword>
<dbReference type="SUPFAM" id="SSF88946">
    <property type="entry name" value="Sigma2 domain of RNA polymerase sigma factors"/>
    <property type="match status" value="1"/>
</dbReference>
<dbReference type="Gene3D" id="1.10.10.1320">
    <property type="entry name" value="Anti-sigma factor, zinc-finger domain"/>
    <property type="match status" value="1"/>
</dbReference>
<dbReference type="InterPro" id="IPR027383">
    <property type="entry name" value="Znf_put"/>
</dbReference>
<dbReference type="Proteomes" id="UP000623461">
    <property type="component" value="Unassembled WGS sequence"/>
</dbReference>
<dbReference type="InterPro" id="IPR039425">
    <property type="entry name" value="RNA_pol_sigma-70-like"/>
</dbReference>
<evidence type="ECO:0000256" key="4">
    <source>
        <dbReference type="ARBA" id="ARBA00023125"/>
    </source>
</evidence>
<evidence type="ECO:0000256" key="3">
    <source>
        <dbReference type="ARBA" id="ARBA00023082"/>
    </source>
</evidence>
<dbReference type="PANTHER" id="PTHR43133">
    <property type="entry name" value="RNA POLYMERASE ECF-TYPE SIGMA FACTO"/>
    <property type="match status" value="1"/>
</dbReference>
<sequence length="562" mass="57455">MEQSDGGREGAHDEAHDVHDDAHETDAGLVGRVRGGDDAAWAHLRARHESAARPLAERLAGSSASAAALVDDAFVRTLDDLLAGGGADTAFRPYLLSTLRRVAAGGDGEAGVDAVEAEERDAVWAAWRSLPDESRSLLWRLAVHEEQPHQIAPALGTTSSGLAGRSRRARERLRRAFLSELVAKAGEPGCRAARRQVGGYLRDDLPEPARQQVDDHLDGCARCRAAVLDAVDLDAAILLRVAPVLLPGAFAAAVAGAGASAVADEAGAGEVSGTDEASEADGTAAALAESWVPVPVGVAWLMDGAEDDRGPDDDPAEEVFGRVVSVPGRSVAAILAAAALIVAAALFLNQLEPSGRVAADSPVGQASSPGSADGAETDYPDETSGSADTSATAPRPVIGVATAEGVSRYQSSGGRAGSQAQAAAGTGGSSGSASRRPRTSPTSTVARPTSTSARPTTTTTPTATVSPVGTVTSLGFTPSDRGYVAHLEVPGGWAITSVRDVKGARVREHVDQPVTVFDGRLGGGDLVVEVTRVRPDVTGALTAVFTDRSGARLPGSGDYLLR</sequence>
<dbReference type="PANTHER" id="PTHR43133:SF8">
    <property type="entry name" value="RNA POLYMERASE SIGMA FACTOR HI_1459-RELATED"/>
    <property type="match status" value="1"/>
</dbReference>
<dbReference type="SUPFAM" id="SSF88659">
    <property type="entry name" value="Sigma3 and sigma4 domains of RNA polymerase sigma factors"/>
    <property type="match status" value="1"/>
</dbReference>
<gene>
    <name evidence="8" type="ORF">GCM10009721_23970</name>
</gene>
<name>A0ABQ2I405_9MICO</name>
<evidence type="ECO:0000313" key="9">
    <source>
        <dbReference type="Proteomes" id="UP000623461"/>
    </source>
</evidence>
<accession>A0ABQ2I405</accession>
<dbReference type="Gene3D" id="1.10.1740.10">
    <property type="match status" value="1"/>
</dbReference>
<keyword evidence="3" id="KW-0731">Sigma factor</keyword>
<feature type="region of interest" description="Disordered" evidence="6">
    <location>
        <begin position="1"/>
        <end position="25"/>
    </location>
</feature>
<organism evidence="8 9">
    <name type="scientific">Terrabacter tumescens</name>
    <dbReference type="NCBI Taxonomy" id="60443"/>
    <lineage>
        <taxon>Bacteria</taxon>
        <taxon>Bacillati</taxon>
        <taxon>Actinomycetota</taxon>
        <taxon>Actinomycetes</taxon>
        <taxon>Micrococcales</taxon>
        <taxon>Intrasporangiaceae</taxon>
        <taxon>Terrabacter</taxon>
    </lineage>
</organism>
<evidence type="ECO:0000259" key="7">
    <source>
        <dbReference type="Pfam" id="PF13490"/>
    </source>
</evidence>
<evidence type="ECO:0000313" key="8">
    <source>
        <dbReference type="EMBL" id="GGM96534.1"/>
    </source>
</evidence>
<comment type="caution">
    <text evidence="8">The sequence shown here is derived from an EMBL/GenBank/DDBJ whole genome shotgun (WGS) entry which is preliminary data.</text>
</comment>
<evidence type="ECO:0000256" key="2">
    <source>
        <dbReference type="ARBA" id="ARBA00023015"/>
    </source>
</evidence>
<proteinExistence type="inferred from homology"/>
<dbReference type="EMBL" id="BMNZ01000004">
    <property type="protein sequence ID" value="GGM96534.1"/>
    <property type="molecule type" value="Genomic_DNA"/>
</dbReference>
<feature type="compositionally biased region" description="Low complexity" evidence="6">
    <location>
        <begin position="408"/>
        <end position="424"/>
    </location>
</feature>
<dbReference type="Gene3D" id="1.10.10.10">
    <property type="entry name" value="Winged helix-like DNA-binding domain superfamily/Winged helix DNA-binding domain"/>
    <property type="match status" value="1"/>
</dbReference>
<evidence type="ECO:0000256" key="6">
    <source>
        <dbReference type="SAM" id="MobiDB-lite"/>
    </source>
</evidence>
<comment type="similarity">
    <text evidence="1">Belongs to the sigma-70 factor family. ECF subfamily.</text>
</comment>
<dbReference type="InterPro" id="IPR013325">
    <property type="entry name" value="RNA_pol_sigma_r2"/>
</dbReference>
<evidence type="ECO:0000256" key="1">
    <source>
        <dbReference type="ARBA" id="ARBA00010641"/>
    </source>
</evidence>
<dbReference type="Pfam" id="PF13490">
    <property type="entry name" value="zf-HC2"/>
    <property type="match status" value="1"/>
</dbReference>
<keyword evidence="4" id="KW-0238">DNA-binding</keyword>
<feature type="region of interest" description="Disordered" evidence="6">
    <location>
        <begin position="357"/>
        <end position="396"/>
    </location>
</feature>
<protein>
    <recommendedName>
        <fullName evidence="7">Putative zinc-finger domain-containing protein</fullName>
    </recommendedName>
</protein>
<keyword evidence="2" id="KW-0805">Transcription regulation</keyword>
<evidence type="ECO:0000256" key="5">
    <source>
        <dbReference type="ARBA" id="ARBA00023163"/>
    </source>
</evidence>
<feature type="compositionally biased region" description="Low complexity" evidence="6">
    <location>
        <begin position="431"/>
        <end position="470"/>
    </location>
</feature>
<feature type="region of interest" description="Disordered" evidence="6">
    <location>
        <begin position="408"/>
        <end position="470"/>
    </location>
</feature>
<feature type="domain" description="Putative zinc-finger" evidence="7">
    <location>
        <begin position="190"/>
        <end position="224"/>
    </location>
</feature>
<reference evidence="9" key="1">
    <citation type="journal article" date="2019" name="Int. J. Syst. Evol. Microbiol.">
        <title>The Global Catalogue of Microorganisms (GCM) 10K type strain sequencing project: providing services to taxonomists for standard genome sequencing and annotation.</title>
        <authorList>
            <consortium name="The Broad Institute Genomics Platform"/>
            <consortium name="The Broad Institute Genome Sequencing Center for Infectious Disease"/>
            <person name="Wu L."/>
            <person name="Ma J."/>
        </authorList>
    </citation>
    <scope>NUCLEOTIDE SEQUENCE [LARGE SCALE GENOMIC DNA]</scope>
    <source>
        <strain evidence="9">JCM 1365</strain>
    </source>
</reference>
<feature type="compositionally biased region" description="Polar residues" evidence="6">
    <location>
        <begin position="383"/>
        <end position="392"/>
    </location>
</feature>
<keyword evidence="9" id="KW-1185">Reference proteome</keyword>
<dbReference type="InterPro" id="IPR013324">
    <property type="entry name" value="RNA_pol_sigma_r3/r4-like"/>
</dbReference>
<dbReference type="InterPro" id="IPR041916">
    <property type="entry name" value="Anti_sigma_zinc_sf"/>
</dbReference>
<dbReference type="InterPro" id="IPR036388">
    <property type="entry name" value="WH-like_DNA-bd_sf"/>
</dbReference>